<reference evidence="2 3" key="1">
    <citation type="submission" date="2019-02" db="EMBL/GenBank/DDBJ databases">
        <title>Deep-cultivation of Planctomycetes and their phenomic and genomic characterization uncovers novel biology.</title>
        <authorList>
            <person name="Wiegand S."/>
            <person name="Jogler M."/>
            <person name="Boedeker C."/>
            <person name="Pinto D."/>
            <person name="Vollmers J."/>
            <person name="Rivas-Marin E."/>
            <person name="Kohn T."/>
            <person name="Peeters S.H."/>
            <person name="Heuer A."/>
            <person name="Rast P."/>
            <person name="Oberbeckmann S."/>
            <person name="Bunk B."/>
            <person name="Jeske O."/>
            <person name="Meyerdierks A."/>
            <person name="Storesund J.E."/>
            <person name="Kallscheuer N."/>
            <person name="Luecker S."/>
            <person name="Lage O.M."/>
            <person name="Pohl T."/>
            <person name="Merkel B.J."/>
            <person name="Hornburger P."/>
            <person name="Mueller R.-W."/>
            <person name="Bruemmer F."/>
            <person name="Labrenz M."/>
            <person name="Spormann A.M."/>
            <person name="Op den Camp H."/>
            <person name="Overmann J."/>
            <person name="Amann R."/>
            <person name="Jetten M.S.M."/>
            <person name="Mascher T."/>
            <person name="Medema M.H."/>
            <person name="Devos D.P."/>
            <person name="Kaster A.-K."/>
            <person name="Ovreas L."/>
            <person name="Rohde M."/>
            <person name="Galperin M.Y."/>
            <person name="Jogler C."/>
        </authorList>
    </citation>
    <scope>NUCLEOTIDE SEQUENCE [LARGE SCALE GENOMIC DNA]</scope>
    <source>
        <strain evidence="2 3">V22</strain>
    </source>
</reference>
<dbReference type="PANTHER" id="PTHR43064:SF1">
    <property type="entry name" value="SLL1489 PROTEIN"/>
    <property type="match status" value="1"/>
</dbReference>
<dbReference type="Proteomes" id="UP000319976">
    <property type="component" value="Chromosome"/>
</dbReference>
<dbReference type="GO" id="GO:0016787">
    <property type="term" value="F:hydrolase activity"/>
    <property type="evidence" value="ECO:0007669"/>
    <property type="project" value="InterPro"/>
</dbReference>
<proteinExistence type="predicted"/>
<dbReference type="AlphaFoldDB" id="A0A517T575"/>
<gene>
    <name evidence="2" type="ORF">V22_07490</name>
</gene>
<dbReference type="EMBL" id="CP036316">
    <property type="protein sequence ID" value="QDT63527.1"/>
    <property type="molecule type" value="Genomic_DNA"/>
</dbReference>
<dbReference type="KEGG" id="chya:V22_07490"/>
<dbReference type="Pfam" id="PF00731">
    <property type="entry name" value="AIRC"/>
    <property type="match status" value="1"/>
</dbReference>
<evidence type="ECO:0000259" key="1">
    <source>
        <dbReference type="SMART" id="SM01001"/>
    </source>
</evidence>
<dbReference type="InterPro" id="IPR039476">
    <property type="entry name" value="P2CMN_synthase_LarB"/>
</dbReference>
<organism evidence="2 3">
    <name type="scientific">Calycomorphotria hydatis</name>
    <dbReference type="NCBI Taxonomy" id="2528027"/>
    <lineage>
        <taxon>Bacteria</taxon>
        <taxon>Pseudomonadati</taxon>
        <taxon>Planctomycetota</taxon>
        <taxon>Planctomycetia</taxon>
        <taxon>Planctomycetales</taxon>
        <taxon>Planctomycetaceae</taxon>
        <taxon>Calycomorphotria</taxon>
    </lineage>
</organism>
<feature type="domain" description="PurE" evidence="1">
    <location>
        <begin position="121"/>
        <end position="253"/>
    </location>
</feature>
<dbReference type="OrthoDB" id="9782511at2"/>
<name>A0A517T575_9PLAN</name>
<dbReference type="RefSeq" id="WP_145259919.1">
    <property type="nucleotide sequence ID" value="NZ_CP036316.1"/>
</dbReference>
<dbReference type="Gene3D" id="3.40.50.1970">
    <property type="match status" value="1"/>
</dbReference>
<evidence type="ECO:0000313" key="2">
    <source>
        <dbReference type="EMBL" id="QDT63527.1"/>
    </source>
</evidence>
<dbReference type="NCBIfam" id="NF033503">
    <property type="entry name" value="LarB"/>
    <property type="match status" value="1"/>
</dbReference>
<dbReference type="SUPFAM" id="SSF52255">
    <property type="entry name" value="N5-CAIR mutase (phosphoribosylaminoimidazole carboxylase, PurE)"/>
    <property type="match status" value="1"/>
</dbReference>
<protein>
    <submittedName>
        <fullName evidence="2">AIR carboxylase</fullName>
    </submittedName>
</protein>
<dbReference type="PANTHER" id="PTHR43064">
    <property type="entry name" value="PHOSPHORIBOSYLAMINOIMIDAZOLE CARBOXYLASE-RELATED"/>
    <property type="match status" value="1"/>
</dbReference>
<accession>A0A517T575</accession>
<dbReference type="SMART" id="SM01001">
    <property type="entry name" value="AIRC"/>
    <property type="match status" value="1"/>
</dbReference>
<keyword evidence="3" id="KW-1185">Reference proteome</keyword>
<sequence length="257" mass="27177">MTPSEIEGFLARLQAGEISAADAAQQLISTTSLTARTADSSIDLARESRCGFPEVVYCEGKTVEAIAEIFTLLRAKRQDLLGTRVSEDHAQVLTQRFPELIHNSVARTVRFNFVDETRDCGRVVVITAGTTDRPVAEEALETLRWMRVPADLITDVGVAGPHRLPERMSEFIDAAALVVVAGMEGALPSVVGGYASCPVIGVPTSVGYGANFAGMSALLSMLNSCAANVTVVNIDAGFKGGYVAGMIASGQVKNDRG</sequence>
<dbReference type="GO" id="GO:0006189">
    <property type="term" value="P:'de novo' IMP biosynthetic process"/>
    <property type="evidence" value="ECO:0007669"/>
    <property type="project" value="InterPro"/>
</dbReference>
<evidence type="ECO:0000313" key="3">
    <source>
        <dbReference type="Proteomes" id="UP000319976"/>
    </source>
</evidence>
<dbReference type="InterPro" id="IPR000031">
    <property type="entry name" value="PurE_dom"/>
</dbReference>